<comment type="caution">
    <text evidence="2">The sequence shown here is derived from an EMBL/GenBank/DDBJ whole genome shotgun (WGS) entry which is preliminary data.</text>
</comment>
<proteinExistence type="predicted"/>
<dbReference type="CDD" id="cd02233">
    <property type="entry name" value="cupin_HNL-like"/>
    <property type="match status" value="1"/>
</dbReference>
<dbReference type="InterPro" id="IPR011051">
    <property type="entry name" value="RmlC_Cupin_sf"/>
</dbReference>
<evidence type="ECO:0000313" key="2">
    <source>
        <dbReference type="EMBL" id="RAG85231.1"/>
    </source>
</evidence>
<accession>A0A2X0IPW7</accession>
<dbReference type="InterPro" id="IPR013096">
    <property type="entry name" value="Cupin_2"/>
</dbReference>
<evidence type="ECO:0000313" key="3">
    <source>
        <dbReference type="Proteomes" id="UP000248889"/>
    </source>
</evidence>
<dbReference type="PANTHER" id="PTHR43698:SF1">
    <property type="entry name" value="BLL4564 PROTEIN"/>
    <property type="match status" value="1"/>
</dbReference>
<name>A0A2X0IPW7_9ACTN</name>
<dbReference type="PANTHER" id="PTHR43698">
    <property type="entry name" value="RIBD C-TERMINAL DOMAIN CONTAINING PROTEIN"/>
    <property type="match status" value="1"/>
</dbReference>
<sequence>MERLPRHSTTKLPAERFTGDAWLDMLAVGTEPSRLTVGLVRFAPGARTAWHRHAVGQTLHCVSGTGLVATRDGKVVVLRPGNTVHTPPGEWHWHGAAPDAFMEHLAISEGSGDPDIPDVDWVEHVTDEEYGQAAATA</sequence>
<gene>
    <name evidence="2" type="ORF">DN069_12745</name>
</gene>
<dbReference type="OrthoDB" id="9802489at2"/>
<dbReference type="EMBL" id="QKYN01000046">
    <property type="protein sequence ID" value="RAG85231.1"/>
    <property type="molecule type" value="Genomic_DNA"/>
</dbReference>
<dbReference type="Gene3D" id="2.60.120.10">
    <property type="entry name" value="Jelly Rolls"/>
    <property type="match status" value="1"/>
</dbReference>
<protein>
    <submittedName>
        <fullName evidence="2">Cupin domain-containing protein</fullName>
    </submittedName>
</protein>
<organism evidence="2 3">
    <name type="scientific">Streptacidiphilus pinicola</name>
    <dbReference type="NCBI Taxonomy" id="2219663"/>
    <lineage>
        <taxon>Bacteria</taxon>
        <taxon>Bacillati</taxon>
        <taxon>Actinomycetota</taxon>
        <taxon>Actinomycetes</taxon>
        <taxon>Kitasatosporales</taxon>
        <taxon>Streptomycetaceae</taxon>
        <taxon>Streptacidiphilus</taxon>
    </lineage>
</organism>
<feature type="domain" description="Cupin type-2" evidence="1">
    <location>
        <begin position="39"/>
        <end position="99"/>
    </location>
</feature>
<dbReference type="InterPro" id="IPR047263">
    <property type="entry name" value="HNL-like_cupin"/>
</dbReference>
<dbReference type="Pfam" id="PF07883">
    <property type="entry name" value="Cupin_2"/>
    <property type="match status" value="1"/>
</dbReference>
<dbReference type="AlphaFoldDB" id="A0A2X0IPW7"/>
<dbReference type="RefSeq" id="WP_111501060.1">
    <property type="nucleotide sequence ID" value="NZ_QKYN01000046.1"/>
</dbReference>
<evidence type="ECO:0000259" key="1">
    <source>
        <dbReference type="Pfam" id="PF07883"/>
    </source>
</evidence>
<dbReference type="InterPro" id="IPR014710">
    <property type="entry name" value="RmlC-like_jellyroll"/>
</dbReference>
<dbReference type="Proteomes" id="UP000248889">
    <property type="component" value="Unassembled WGS sequence"/>
</dbReference>
<keyword evidence="3" id="KW-1185">Reference proteome</keyword>
<dbReference type="SUPFAM" id="SSF51182">
    <property type="entry name" value="RmlC-like cupins"/>
    <property type="match status" value="1"/>
</dbReference>
<reference evidence="2 3" key="1">
    <citation type="submission" date="2018-06" db="EMBL/GenBank/DDBJ databases">
        <title>Streptacidiphilus pinicola sp. nov., isolated from pine grove soil.</title>
        <authorList>
            <person name="Roh S.G."/>
            <person name="Park S."/>
            <person name="Kim M.-K."/>
            <person name="Yun B.-R."/>
            <person name="Park J."/>
            <person name="Kim M.J."/>
            <person name="Kim Y.S."/>
            <person name="Kim S.B."/>
        </authorList>
    </citation>
    <scope>NUCLEOTIDE SEQUENCE [LARGE SCALE GENOMIC DNA]</scope>
    <source>
        <strain evidence="2 3">MMS16-CNU450</strain>
    </source>
</reference>